<keyword evidence="2" id="KW-1185">Reference proteome</keyword>
<reference evidence="2" key="1">
    <citation type="journal article" date="2023" name="Nat. Plants">
        <title>Single-cell RNA sequencing provides a high-resolution roadmap for understanding the multicellular compartmentation of specialized metabolism.</title>
        <authorList>
            <person name="Sun S."/>
            <person name="Shen X."/>
            <person name="Li Y."/>
            <person name="Li Y."/>
            <person name="Wang S."/>
            <person name="Li R."/>
            <person name="Zhang H."/>
            <person name="Shen G."/>
            <person name="Guo B."/>
            <person name="Wei J."/>
            <person name="Xu J."/>
            <person name="St-Pierre B."/>
            <person name="Chen S."/>
            <person name="Sun C."/>
        </authorList>
    </citation>
    <scope>NUCLEOTIDE SEQUENCE [LARGE SCALE GENOMIC DNA]</scope>
</reference>
<evidence type="ECO:0000313" key="2">
    <source>
        <dbReference type="Proteomes" id="UP001060085"/>
    </source>
</evidence>
<organism evidence="1 2">
    <name type="scientific">Catharanthus roseus</name>
    <name type="common">Madagascar periwinkle</name>
    <name type="synonym">Vinca rosea</name>
    <dbReference type="NCBI Taxonomy" id="4058"/>
    <lineage>
        <taxon>Eukaryota</taxon>
        <taxon>Viridiplantae</taxon>
        <taxon>Streptophyta</taxon>
        <taxon>Embryophyta</taxon>
        <taxon>Tracheophyta</taxon>
        <taxon>Spermatophyta</taxon>
        <taxon>Magnoliopsida</taxon>
        <taxon>eudicotyledons</taxon>
        <taxon>Gunneridae</taxon>
        <taxon>Pentapetalae</taxon>
        <taxon>asterids</taxon>
        <taxon>lamiids</taxon>
        <taxon>Gentianales</taxon>
        <taxon>Apocynaceae</taxon>
        <taxon>Rauvolfioideae</taxon>
        <taxon>Vinceae</taxon>
        <taxon>Catharanthinae</taxon>
        <taxon>Catharanthus</taxon>
    </lineage>
</organism>
<evidence type="ECO:0000313" key="1">
    <source>
        <dbReference type="EMBL" id="KAI5670068.1"/>
    </source>
</evidence>
<dbReference type="Proteomes" id="UP001060085">
    <property type="component" value="Linkage Group LG03"/>
</dbReference>
<sequence length="712" mass="80350">MRALQSLTGCSVLTSSKISASHVQAFKTGIIVDVFIANNIINGYIKCNELGIALNLFNEMPQRDSASWNTMIAGFVNSGNFLSAWELFKSMKIHGFSFDGYSFGSILKGVACYSYLFVGQQVHSDVVKRGYGENVYAGSALLDMYAKCGTVEDARKVFQYMPERTSVSWNALIAGYTEIGNLESCLQLLKEMEYERVELEDGTFAPVLTLLDDTKFYKLIKQLQAKIMKLGLDFHNTVLNAVITAYSECGSLEDARRVFDSAIGCRDLVSWNSMLGACLEHGQMELAFQLFLEMEQARMEPDMYTYTSIITACSGDQNQGKSVHALVIKRGLEELKSVSNSLIAMYLKSSSNGMEDAIKVFERTDDRDSVSWNSILTGLSQNGLSENALKLFLQMLSENLEIDHYTFSAALRSCSDLAILQLGRQIHVLVIKSGFESNEYVTSALIFMYFKCGILEDARKSFEASPEDSTIAWNSIMFAYAQHGKGEVAINLFFKMIERKVKLDHISFVALLTACSHSGLVEEGQNFLNSMENVYRIPPRMEHYACAIDLLGRAGRIKEAKVLINKMPFEPDPMVWKTLLGACRASGDIEMANDVASHLLKLEPKEHCTYVLLSDMYGHFKKWDEIATVKRLMRDRGVRKIPGWSWIEVEHEVHSFNAQDHSHPYCEEIYQILRELVNEIKRSENFIDPNFYTDYLDDDDCNCSNDLCQFTV</sequence>
<protein>
    <submittedName>
        <fullName evidence="1">Uncharacterized protein</fullName>
    </submittedName>
</protein>
<dbReference type="EMBL" id="CM044703">
    <property type="protein sequence ID" value="KAI5670068.1"/>
    <property type="molecule type" value="Genomic_DNA"/>
</dbReference>
<gene>
    <name evidence="1" type="ORF">M9H77_10432</name>
</gene>
<accession>A0ACC0BBQ4</accession>
<proteinExistence type="predicted"/>
<comment type="caution">
    <text evidence="1">The sequence shown here is derived from an EMBL/GenBank/DDBJ whole genome shotgun (WGS) entry which is preliminary data.</text>
</comment>
<name>A0ACC0BBQ4_CATRO</name>